<proteinExistence type="predicted"/>
<evidence type="ECO:0000313" key="2">
    <source>
        <dbReference type="Proteomes" id="UP000606786"/>
    </source>
</evidence>
<name>A0A811U006_CERCA</name>
<sequence>MLGNRFFPLDVEEHMGSFLSPRITKSNVFFEYFIYHLRPYGINNTLESLPERLKVAQTLPPPVAQSLAIEMNSTTQKL</sequence>
<dbReference type="OrthoDB" id="414175at2759"/>
<protein>
    <submittedName>
        <fullName evidence="1">(Mediterranean fruit fly) hypothetical protein</fullName>
    </submittedName>
</protein>
<evidence type="ECO:0000313" key="1">
    <source>
        <dbReference type="EMBL" id="CAD6991656.1"/>
    </source>
</evidence>
<dbReference type="EMBL" id="CAJHJT010000001">
    <property type="protein sequence ID" value="CAD6991656.1"/>
    <property type="molecule type" value="Genomic_DNA"/>
</dbReference>
<accession>A0A811U006</accession>
<organism evidence="1 2">
    <name type="scientific">Ceratitis capitata</name>
    <name type="common">Mediterranean fruit fly</name>
    <name type="synonym">Tephritis capitata</name>
    <dbReference type="NCBI Taxonomy" id="7213"/>
    <lineage>
        <taxon>Eukaryota</taxon>
        <taxon>Metazoa</taxon>
        <taxon>Ecdysozoa</taxon>
        <taxon>Arthropoda</taxon>
        <taxon>Hexapoda</taxon>
        <taxon>Insecta</taxon>
        <taxon>Pterygota</taxon>
        <taxon>Neoptera</taxon>
        <taxon>Endopterygota</taxon>
        <taxon>Diptera</taxon>
        <taxon>Brachycera</taxon>
        <taxon>Muscomorpha</taxon>
        <taxon>Tephritoidea</taxon>
        <taxon>Tephritidae</taxon>
        <taxon>Ceratitis</taxon>
        <taxon>Ceratitis</taxon>
    </lineage>
</organism>
<reference evidence="1" key="1">
    <citation type="submission" date="2020-11" db="EMBL/GenBank/DDBJ databases">
        <authorList>
            <person name="Whitehead M."/>
        </authorList>
    </citation>
    <scope>NUCLEOTIDE SEQUENCE</scope>
    <source>
        <strain evidence="1">EGII</strain>
    </source>
</reference>
<dbReference type="AlphaFoldDB" id="A0A811U006"/>
<gene>
    <name evidence="1" type="ORF">CCAP1982_LOCUS570</name>
</gene>
<dbReference type="Proteomes" id="UP000606786">
    <property type="component" value="Unassembled WGS sequence"/>
</dbReference>
<comment type="caution">
    <text evidence="1">The sequence shown here is derived from an EMBL/GenBank/DDBJ whole genome shotgun (WGS) entry which is preliminary data.</text>
</comment>
<keyword evidence="2" id="KW-1185">Reference proteome</keyword>